<protein>
    <recommendedName>
        <fullName evidence="6">Aminotransferase</fullName>
        <ecNumber evidence="6">2.6.1.-</ecNumber>
    </recommendedName>
</protein>
<dbReference type="GO" id="GO:0008483">
    <property type="term" value="F:transaminase activity"/>
    <property type="evidence" value="ECO:0007669"/>
    <property type="project" value="UniProtKB-KW"/>
</dbReference>
<dbReference type="EC" id="2.6.1.-" evidence="6"/>
<dbReference type="KEGG" id="tsph:KIH39_04345"/>
<reference evidence="8" key="1">
    <citation type="submission" date="2021-05" db="EMBL/GenBank/DDBJ databases">
        <title>Complete genome sequence of the cellulolytic planctomycete Telmatocola sphagniphila SP2T and characterization of the first cellulase from planctomycetes.</title>
        <authorList>
            <person name="Rakitin A.L."/>
            <person name="Beletsky A.V."/>
            <person name="Naumoff D.G."/>
            <person name="Kulichevskaya I.S."/>
            <person name="Mardanov A.V."/>
            <person name="Ravin N.V."/>
            <person name="Dedysh S.N."/>
        </authorList>
    </citation>
    <scope>NUCLEOTIDE SEQUENCE</scope>
    <source>
        <strain evidence="8">SP2T</strain>
    </source>
</reference>
<evidence type="ECO:0000313" key="8">
    <source>
        <dbReference type="EMBL" id="QVL33154.1"/>
    </source>
</evidence>
<dbReference type="AlphaFoldDB" id="A0A8E6EU21"/>
<dbReference type="InterPro" id="IPR015421">
    <property type="entry name" value="PyrdxlP-dep_Trfase_major"/>
</dbReference>
<dbReference type="GO" id="GO:0006520">
    <property type="term" value="P:amino acid metabolic process"/>
    <property type="evidence" value="ECO:0007669"/>
    <property type="project" value="InterPro"/>
</dbReference>
<dbReference type="CDD" id="cd00609">
    <property type="entry name" value="AAT_like"/>
    <property type="match status" value="1"/>
</dbReference>
<feature type="domain" description="Aminotransferase class I/classII large" evidence="7">
    <location>
        <begin position="31"/>
        <end position="362"/>
    </location>
</feature>
<evidence type="ECO:0000256" key="6">
    <source>
        <dbReference type="RuleBase" id="RU000481"/>
    </source>
</evidence>
<comment type="similarity">
    <text evidence="2 6">Belongs to the class-I pyridoxal-phosphate-dependent aminotransferase family.</text>
</comment>
<proteinExistence type="inferred from homology"/>
<evidence type="ECO:0000256" key="3">
    <source>
        <dbReference type="ARBA" id="ARBA00022576"/>
    </source>
</evidence>
<keyword evidence="9" id="KW-1185">Reference proteome</keyword>
<name>A0A8E6EU21_9BACT</name>
<accession>A0A8E6EU21</accession>
<evidence type="ECO:0000256" key="5">
    <source>
        <dbReference type="ARBA" id="ARBA00022898"/>
    </source>
</evidence>
<evidence type="ECO:0000313" key="9">
    <source>
        <dbReference type="Proteomes" id="UP000676194"/>
    </source>
</evidence>
<dbReference type="InterPro" id="IPR004838">
    <property type="entry name" value="NHTrfase_class1_PyrdxlP-BS"/>
</dbReference>
<evidence type="ECO:0000256" key="1">
    <source>
        <dbReference type="ARBA" id="ARBA00001933"/>
    </source>
</evidence>
<dbReference type="GO" id="GO:0030170">
    <property type="term" value="F:pyridoxal phosphate binding"/>
    <property type="evidence" value="ECO:0007669"/>
    <property type="project" value="InterPro"/>
</dbReference>
<dbReference type="EMBL" id="CP074694">
    <property type="protein sequence ID" value="QVL33154.1"/>
    <property type="molecule type" value="Genomic_DNA"/>
</dbReference>
<dbReference type="InterPro" id="IPR015424">
    <property type="entry name" value="PyrdxlP-dep_Trfase"/>
</dbReference>
<dbReference type="InterPro" id="IPR050596">
    <property type="entry name" value="AspAT/PAT-like"/>
</dbReference>
<evidence type="ECO:0000256" key="2">
    <source>
        <dbReference type="ARBA" id="ARBA00007441"/>
    </source>
</evidence>
<keyword evidence="4 6" id="KW-0808">Transferase</keyword>
<dbReference type="SUPFAM" id="SSF53383">
    <property type="entry name" value="PLP-dependent transferases"/>
    <property type="match status" value="1"/>
</dbReference>
<dbReference type="Pfam" id="PF00155">
    <property type="entry name" value="Aminotran_1_2"/>
    <property type="match status" value="1"/>
</dbReference>
<evidence type="ECO:0000259" key="7">
    <source>
        <dbReference type="Pfam" id="PF00155"/>
    </source>
</evidence>
<evidence type="ECO:0000256" key="4">
    <source>
        <dbReference type="ARBA" id="ARBA00022679"/>
    </source>
</evidence>
<dbReference type="PANTHER" id="PTHR46383">
    <property type="entry name" value="ASPARTATE AMINOTRANSFERASE"/>
    <property type="match status" value="1"/>
</dbReference>
<dbReference type="Gene3D" id="3.40.640.10">
    <property type="entry name" value="Type I PLP-dependent aspartate aminotransferase-like (Major domain)"/>
    <property type="match status" value="1"/>
</dbReference>
<keyword evidence="3 6" id="KW-0032">Aminotransferase</keyword>
<dbReference type="PROSITE" id="PS00105">
    <property type="entry name" value="AA_TRANSFER_CLASS_1"/>
    <property type="match status" value="1"/>
</dbReference>
<dbReference type="Proteomes" id="UP000676194">
    <property type="component" value="Chromosome"/>
</dbReference>
<dbReference type="InterPro" id="IPR004839">
    <property type="entry name" value="Aminotransferase_I/II_large"/>
</dbReference>
<organism evidence="8 9">
    <name type="scientific">Telmatocola sphagniphila</name>
    <dbReference type="NCBI Taxonomy" id="1123043"/>
    <lineage>
        <taxon>Bacteria</taxon>
        <taxon>Pseudomonadati</taxon>
        <taxon>Planctomycetota</taxon>
        <taxon>Planctomycetia</taxon>
        <taxon>Gemmatales</taxon>
        <taxon>Gemmataceae</taxon>
    </lineage>
</organism>
<dbReference type="Gene3D" id="3.90.1150.10">
    <property type="entry name" value="Aspartate Aminotransferase, domain 1"/>
    <property type="match status" value="1"/>
</dbReference>
<dbReference type="InterPro" id="IPR015422">
    <property type="entry name" value="PyrdxlP-dep_Trfase_small"/>
</dbReference>
<gene>
    <name evidence="8" type="ORF">KIH39_04345</name>
</gene>
<keyword evidence="5" id="KW-0663">Pyridoxal phosphate</keyword>
<comment type="cofactor">
    <cofactor evidence="1 6">
        <name>pyridoxal 5'-phosphate</name>
        <dbReference type="ChEBI" id="CHEBI:597326"/>
    </cofactor>
</comment>
<dbReference type="RefSeq" id="WP_213498044.1">
    <property type="nucleotide sequence ID" value="NZ_CP074694.1"/>
</dbReference>
<sequence>MDFSKIISARNGRIAVSGIRKVFELGKSLKNPVDFSIGQPDFDVPEVAKEAAIAAIRRGGNTYTVTQGIPELRSKISEEVATRLPGQEREVLITSGVSGALQLAILATVDPGDEVILFDPYFVAYPHMVTLAEGKSVFIDTYPDFQIDVAKVEAAITPRTKVILFSSPANPTGVVLQREIVKQLALLAKERNILLISDEIYRHFHYEGVCPSAAEYDPNVLVVDGFGKSYGMTGWRMGFAHGPKAIIQEMAKLQQFTYVCAPSMAQQGALAAMDWNPAEMVKAYARKRDIIVNGLKDRYEICPPSGAFYVFPKCPFGTALEFVQKAIQEQVLIIPGSVFSQRDTHFRISYATKEETLYRGIEILNRLSR</sequence>